<dbReference type="PANTHER" id="PTHR43056:SF10">
    <property type="entry name" value="COCE_NOND FAMILY, PUTATIVE (AFU_ORTHOLOGUE AFUA_7G00600)-RELATED"/>
    <property type="match status" value="1"/>
</dbReference>
<sequence length="718" mass="80009">MAKATGIFLDVVGLAYKYGNVTGTTSSTGEYSYEPGKPVTFAIGNLELGTCLGRNTTTISDLVSIDTATFDSPLVNRARLLFSLTPGQGFEQSITITPAVEATVNRHAASINLDSDQLLDLDGPLAAICAELNVRPKSIPHVRNHLRREAAGFKVMRDFKIPAPDGSFVLGDIYLPLNPKQKYPVLVSCHIYGRRVLWGGPDLDDEQEIHRFESAEDEWHSTAPGTELQLTDLGPWSSSFKAQRGYENIAAFNTFSYVPQGYAMVKIDPRGVSQTPGARWIPTELAKDFFTAVEWCADQPWSNGNIGLVGSSYGANTLWAVASMKPKGLKCFVPYATDIDSYREAAYIGGVPSTRYLENWFARVRGVSPKWKDHVDVEKLMLSNPNHDKMWEMMRTRPEQSLDVPCFVAASQIFMIHGRGAYEAWLARRPENTHLQLVDCDYYSWPSRESAAKIIQFLNHYLKTTECPVPERVGIQVRLGDASWYWRKEKSWPVPGTQYVNWYLDHKQGLSQNRPTETDPETQFSYPSRSPPQGKSGASFHSAPFEEDADMAGHFTAVLNISSTAEDADVNVMLWAVDAAGRVVAYGSHGEPEPLAKGFLRVSHRKTDPSLSLPWRPWHTHKTEDLQPLKGADDVVRVEVEIMPAAARVQKGWSLRLDVLPSDDQPDIPGYTATPMRLWYGENSTSTASDAVHVGGNRLSYITCPIVPKRENYPRCMI</sequence>
<dbReference type="Gene3D" id="1.10.3020.20">
    <property type="match status" value="1"/>
</dbReference>
<dbReference type="EMBL" id="JAQJAN010000003">
    <property type="protein sequence ID" value="KAJ5734120.1"/>
    <property type="molecule type" value="Genomic_DNA"/>
</dbReference>
<reference evidence="4" key="1">
    <citation type="journal article" date="2023" name="IMA Fungus">
        <title>Comparative genomic study of the Penicillium genus elucidates a diverse pangenome and 15 lateral gene transfer events.</title>
        <authorList>
            <person name="Petersen C."/>
            <person name="Sorensen T."/>
            <person name="Nielsen M.R."/>
            <person name="Sondergaard T.E."/>
            <person name="Sorensen J.L."/>
            <person name="Fitzpatrick D.A."/>
            <person name="Frisvad J.C."/>
            <person name="Nielsen K.L."/>
        </authorList>
    </citation>
    <scope>NUCLEOTIDE SEQUENCE</scope>
    <source>
        <strain evidence="4">IBT 17514</strain>
    </source>
</reference>
<dbReference type="Pfam" id="PF08530">
    <property type="entry name" value="PepX_C"/>
    <property type="match status" value="1"/>
</dbReference>
<keyword evidence="5" id="KW-1185">Reference proteome</keyword>
<dbReference type="GO" id="GO:0008239">
    <property type="term" value="F:dipeptidyl-peptidase activity"/>
    <property type="evidence" value="ECO:0007669"/>
    <property type="project" value="InterPro"/>
</dbReference>
<dbReference type="InterPro" id="IPR000383">
    <property type="entry name" value="Xaa-Pro-like_dom"/>
</dbReference>
<dbReference type="Gene3D" id="3.40.50.1820">
    <property type="entry name" value="alpha/beta hydrolase"/>
    <property type="match status" value="1"/>
</dbReference>
<reference evidence="4" key="2">
    <citation type="submission" date="2023-01" db="EMBL/GenBank/DDBJ databases">
        <authorList>
            <person name="Petersen C."/>
        </authorList>
    </citation>
    <scope>NUCLEOTIDE SEQUENCE</scope>
    <source>
        <strain evidence="4">IBT 17514</strain>
    </source>
</reference>
<evidence type="ECO:0000256" key="2">
    <source>
        <dbReference type="SAM" id="MobiDB-lite"/>
    </source>
</evidence>
<comment type="caution">
    <text evidence="4">The sequence shown here is derived from an EMBL/GenBank/DDBJ whole genome shotgun (WGS) entry which is preliminary data.</text>
</comment>
<dbReference type="SUPFAM" id="SSF53474">
    <property type="entry name" value="alpha/beta-Hydrolases"/>
    <property type="match status" value="1"/>
</dbReference>
<feature type="compositionally biased region" description="Polar residues" evidence="2">
    <location>
        <begin position="510"/>
        <end position="533"/>
    </location>
</feature>
<evidence type="ECO:0000313" key="4">
    <source>
        <dbReference type="EMBL" id="KAJ5734120.1"/>
    </source>
</evidence>
<dbReference type="InterPro" id="IPR008979">
    <property type="entry name" value="Galactose-bd-like_sf"/>
</dbReference>
<feature type="region of interest" description="Disordered" evidence="2">
    <location>
        <begin position="510"/>
        <end position="542"/>
    </location>
</feature>
<dbReference type="Proteomes" id="UP001215712">
    <property type="component" value="Unassembled WGS sequence"/>
</dbReference>
<protein>
    <submittedName>
        <fullName evidence="4">Alpha/Beta hydrolase protein</fullName>
    </submittedName>
</protein>
<dbReference type="InterPro" id="IPR029058">
    <property type="entry name" value="AB_hydrolase_fold"/>
</dbReference>
<dbReference type="SUPFAM" id="SSF49785">
    <property type="entry name" value="Galactose-binding domain-like"/>
    <property type="match status" value="1"/>
</dbReference>
<keyword evidence="1 4" id="KW-0378">Hydrolase</keyword>
<organism evidence="4 5">
    <name type="scientific">Penicillium malachiteum</name>
    <dbReference type="NCBI Taxonomy" id="1324776"/>
    <lineage>
        <taxon>Eukaryota</taxon>
        <taxon>Fungi</taxon>
        <taxon>Dikarya</taxon>
        <taxon>Ascomycota</taxon>
        <taxon>Pezizomycotina</taxon>
        <taxon>Eurotiomycetes</taxon>
        <taxon>Eurotiomycetidae</taxon>
        <taxon>Eurotiales</taxon>
        <taxon>Aspergillaceae</taxon>
        <taxon>Penicillium</taxon>
    </lineage>
</organism>
<dbReference type="SMART" id="SM00939">
    <property type="entry name" value="PepX_C"/>
    <property type="match status" value="1"/>
</dbReference>
<dbReference type="GO" id="GO:0072330">
    <property type="term" value="P:monocarboxylic acid biosynthetic process"/>
    <property type="evidence" value="ECO:0007669"/>
    <property type="project" value="UniProtKB-ARBA"/>
</dbReference>
<evidence type="ECO:0000256" key="1">
    <source>
        <dbReference type="ARBA" id="ARBA00022801"/>
    </source>
</evidence>
<dbReference type="InterPro" id="IPR013736">
    <property type="entry name" value="Xaa-Pro_dipept_C"/>
</dbReference>
<dbReference type="Pfam" id="PF02129">
    <property type="entry name" value="Peptidase_S15"/>
    <property type="match status" value="1"/>
</dbReference>
<accession>A0AAD6HT36</accession>
<evidence type="ECO:0000259" key="3">
    <source>
        <dbReference type="SMART" id="SM00939"/>
    </source>
</evidence>
<dbReference type="InterPro" id="IPR050585">
    <property type="entry name" value="Xaa-Pro_dipeptidyl-ppase/CocE"/>
</dbReference>
<dbReference type="Gene3D" id="2.60.120.260">
    <property type="entry name" value="Galactose-binding domain-like"/>
    <property type="match status" value="1"/>
</dbReference>
<name>A0AAD6HT36_9EURO</name>
<dbReference type="AlphaFoldDB" id="A0AAD6HT36"/>
<evidence type="ECO:0000313" key="5">
    <source>
        <dbReference type="Proteomes" id="UP001215712"/>
    </source>
</evidence>
<dbReference type="InterPro" id="IPR005674">
    <property type="entry name" value="CocE/Ser_esterase"/>
</dbReference>
<proteinExistence type="predicted"/>
<feature type="domain" description="Xaa-Pro dipeptidyl-peptidase C-terminal" evidence="3">
    <location>
        <begin position="455"/>
        <end position="703"/>
    </location>
</feature>
<dbReference type="GO" id="GO:0017000">
    <property type="term" value="P:antibiotic biosynthetic process"/>
    <property type="evidence" value="ECO:0007669"/>
    <property type="project" value="UniProtKB-ARBA"/>
</dbReference>
<dbReference type="PANTHER" id="PTHR43056">
    <property type="entry name" value="PEPTIDASE S9 PROLYL OLIGOPEPTIDASE"/>
    <property type="match status" value="1"/>
</dbReference>
<dbReference type="NCBIfam" id="TIGR00976">
    <property type="entry name" value="CocE_NonD"/>
    <property type="match status" value="1"/>
</dbReference>
<gene>
    <name evidence="4" type="ORF">N7493_002906</name>
</gene>